<keyword evidence="10 12" id="KW-0472">Membrane</keyword>
<keyword evidence="3 12" id="KW-1134">Transmembrane beta strand</keyword>
<protein>
    <submittedName>
        <fullName evidence="16">TonB-dependent receptor</fullName>
    </submittedName>
</protein>
<keyword evidence="17" id="KW-1185">Reference proteome</keyword>
<comment type="caution">
    <text evidence="16">The sequence shown here is derived from an EMBL/GenBank/DDBJ whole genome shotgun (WGS) entry which is preliminary data.</text>
</comment>
<dbReference type="InterPro" id="IPR036942">
    <property type="entry name" value="Beta-barrel_TonB_sf"/>
</dbReference>
<dbReference type="InterPro" id="IPR037066">
    <property type="entry name" value="Plug_dom_sf"/>
</dbReference>
<dbReference type="OrthoDB" id="593427at2"/>
<dbReference type="GO" id="GO:0009279">
    <property type="term" value="C:cell outer membrane"/>
    <property type="evidence" value="ECO:0007669"/>
    <property type="project" value="UniProtKB-SubCell"/>
</dbReference>
<accession>A0A4Q2J152</accession>
<keyword evidence="2 12" id="KW-0813">Transport</keyword>
<dbReference type="InterPro" id="IPR039426">
    <property type="entry name" value="TonB-dep_rcpt-like"/>
</dbReference>
<keyword evidence="7" id="KW-0408">Iron</keyword>
<comment type="similarity">
    <text evidence="12 13">Belongs to the TonB-dependent receptor family.</text>
</comment>
<evidence type="ECO:0000256" key="10">
    <source>
        <dbReference type="ARBA" id="ARBA00023136"/>
    </source>
</evidence>
<dbReference type="InterPro" id="IPR000531">
    <property type="entry name" value="Beta-barrel_TonB"/>
</dbReference>
<evidence type="ECO:0000256" key="1">
    <source>
        <dbReference type="ARBA" id="ARBA00004571"/>
    </source>
</evidence>
<dbReference type="PROSITE" id="PS52016">
    <property type="entry name" value="TONB_DEPENDENT_REC_3"/>
    <property type="match status" value="1"/>
</dbReference>
<sequence>MRTKLFAGVAFAALVIPAAAMAQSTGTVDAEGEDIVVTGARGERSINGVQTPDTPKARAVITQELIERRAPGQTILDTINLVPGVSFTNSDPYGSSGGNLRIRGFSGDRVSLTFDGIPLNDSGNYSIYSNQQLDPELIEQVNVNFGATDVDSPTASASGGTVNYRSLEPRDELGAMAVFSHGTFDRNRAFVMLNTGTLTASGTKAWLSASKDTYDQFRGYGRIDKQQYNGKIYQPIGNNGDFVSLAAHYNQNRNSSYSNPTTANMRNVLGESVIPAAAAVSPDAPFKLDLSKGQYDTLFNDTSTSFLYSDVCERPAANGGPGRQDDTTGNCFNSRYTAINPSNTGNVRLNSRLTLNEKLTFTFDGAYSFTRANGGGSTVFAESDAAANGRNQYNQQFGRVGAGIAAGADLNGDGDLSDLVRVYWPSNTRTQRFTAIAGLRYDLDDNNLVRIAYTWDRARHRQTGEASRLTEAGQPFDVFSALDGEGDYAIVDAAGNVLNKRNRLSYAILHQVSGEYRGKFFDDRLNVALGVRAPFFRRNLSNYCYTIPGNSSDAYCTSQSPESVAANPNTAGFGAPYEHRIKKYDALLPNVGLTYELVNNLSVFASYSKGFSVPKTDNLYSYDDVTIRPADEVQPERTDSFDLGLRYNSGIIQAQVAGWYVYYKNRIISSIQELEGGGTISIDRNVGAVKSGGVDASFGIRPTRFLSLYAFGSYIDSELQDNAINPISGAVIAATEGKFTVETPKWQYGGRIQAEGGPVSVGVEAKHTGDRWVTDVNDLKVAGYTLVNLDARLDLGFAGLERTFFQFNATNLLKERYFGNLSTQTAFSNNPRLNFGAPRTFIGSIHFEF</sequence>
<keyword evidence="9 13" id="KW-0798">TonB box</keyword>
<dbReference type="AlphaFoldDB" id="A0A4Q2J152"/>
<dbReference type="SUPFAM" id="SSF56935">
    <property type="entry name" value="Porins"/>
    <property type="match status" value="1"/>
</dbReference>
<dbReference type="Proteomes" id="UP000292347">
    <property type="component" value="Unassembled WGS sequence"/>
</dbReference>
<keyword evidence="8" id="KW-0406">Ion transport</keyword>
<dbReference type="PANTHER" id="PTHR32552">
    <property type="entry name" value="FERRICHROME IRON RECEPTOR-RELATED"/>
    <property type="match status" value="1"/>
</dbReference>
<dbReference type="Gene3D" id="2.170.130.10">
    <property type="entry name" value="TonB-dependent receptor, plug domain"/>
    <property type="match status" value="1"/>
</dbReference>
<dbReference type="Pfam" id="PF00593">
    <property type="entry name" value="TonB_dep_Rec_b-barrel"/>
    <property type="match status" value="1"/>
</dbReference>
<evidence type="ECO:0000256" key="7">
    <source>
        <dbReference type="ARBA" id="ARBA00023004"/>
    </source>
</evidence>
<evidence type="ECO:0000256" key="13">
    <source>
        <dbReference type="RuleBase" id="RU003357"/>
    </source>
</evidence>
<evidence type="ECO:0000313" key="17">
    <source>
        <dbReference type="Proteomes" id="UP000292347"/>
    </source>
</evidence>
<organism evidence="16 17">
    <name type="scientific">Sphingomonas desiccabilis</name>
    <dbReference type="NCBI Taxonomy" id="429134"/>
    <lineage>
        <taxon>Bacteria</taxon>
        <taxon>Pseudomonadati</taxon>
        <taxon>Pseudomonadota</taxon>
        <taxon>Alphaproteobacteria</taxon>
        <taxon>Sphingomonadales</taxon>
        <taxon>Sphingomonadaceae</taxon>
        <taxon>Sphingomonas</taxon>
    </lineage>
</organism>
<evidence type="ECO:0000256" key="3">
    <source>
        <dbReference type="ARBA" id="ARBA00022452"/>
    </source>
</evidence>
<dbReference type="EMBL" id="SDPT01000001">
    <property type="protein sequence ID" value="RXZ35042.1"/>
    <property type="molecule type" value="Genomic_DNA"/>
</dbReference>
<keyword evidence="5 12" id="KW-0812">Transmembrane</keyword>
<proteinExistence type="inferred from homology"/>
<evidence type="ECO:0000256" key="2">
    <source>
        <dbReference type="ARBA" id="ARBA00022448"/>
    </source>
</evidence>
<reference evidence="16 17" key="1">
    <citation type="submission" date="2019-01" db="EMBL/GenBank/DDBJ databases">
        <title>Sphingomonas mucosissima sp. nov. and Sphingomonas desiccabilis sp. nov., from biological soil crusts in the Colorado Plateau, USA.</title>
        <authorList>
            <person name="Zhu D."/>
        </authorList>
    </citation>
    <scope>NUCLEOTIDE SEQUENCE [LARGE SCALE GENOMIC DNA]</scope>
    <source>
        <strain evidence="16 17">CP1D</strain>
    </source>
</reference>
<name>A0A4Q2J152_9SPHN</name>
<dbReference type="Pfam" id="PF07715">
    <property type="entry name" value="Plug"/>
    <property type="match status" value="1"/>
</dbReference>
<dbReference type="RefSeq" id="WP_129340821.1">
    <property type="nucleotide sequence ID" value="NZ_JACIDD010000001.1"/>
</dbReference>
<dbReference type="GO" id="GO:0015344">
    <property type="term" value="F:siderophore uptake transmembrane transporter activity"/>
    <property type="evidence" value="ECO:0007669"/>
    <property type="project" value="TreeGrafter"/>
</dbReference>
<evidence type="ECO:0000256" key="11">
    <source>
        <dbReference type="ARBA" id="ARBA00023237"/>
    </source>
</evidence>
<evidence type="ECO:0000313" key="16">
    <source>
        <dbReference type="EMBL" id="RXZ35042.1"/>
    </source>
</evidence>
<comment type="subcellular location">
    <subcellularLocation>
        <location evidence="1 12">Cell outer membrane</location>
        <topology evidence="1 12">Multi-pass membrane protein</topology>
    </subcellularLocation>
</comment>
<keyword evidence="16" id="KW-0675">Receptor</keyword>
<evidence type="ECO:0000259" key="15">
    <source>
        <dbReference type="Pfam" id="PF07715"/>
    </source>
</evidence>
<keyword evidence="4" id="KW-0410">Iron transport</keyword>
<evidence type="ECO:0000256" key="8">
    <source>
        <dbReference type="ARBA" id="ARBA00023065"/>
    </source>
</evidence>
<gene>
    <name evidence="16" type="ORF">EO081_05185</name>
</gene>
<dbReference type="PANTHER" id="PTHR32552:SF89">
    <property type="entry name" value="CATECHOLATE SIDEROPHORE RECEPTOR FIU"/>
    <property type="match status" value="1"/>
</dbReference>
<evidence type="ECO:0000256" key="4">
    <source>
        <dbReference type="ARBA" id="ARBA00022496"/>
    </source>
</evidence>
<evidence type="ECO:0000256" key="9">
    <source>
        <dbReference type="ARBA" id="ARBA00023077"/>
    </source>
</evidence>
<dbReference type="InterPro" id="IPR012910">
    <property type="entry name" value="Plug_dom"/>
</dbReference>
<evidence type="ECO:0000256" key="12">
    <source>
        <dbReference type="PROSITE-ProRule" id="PRU01360"/>
    </source>
</evidence>
<evidence type="ECO:0000259" key="14">
    <source>
        <dbReference type="Pfam" id="PF00593"/>
    </source>
</evidence>
<keyword evidence="6" id="KW-0732">Signal</keyword>
<feature type="domain" description="TonB-dependent receptor plug" evidence="15">
    <location>
        <begin position="53"/>
        <end position="158"/>
    </location>
</feature>
<feature type="domain" description="TonB-dependent receptor-like beta-barrel" evidence="14">
    <location>
        <begin position="294"/>
        <end position="812"/>
    </location>
</feature>
<dbReference type="Gene3D" id="2.40.170.20">
    <property type="entry name" value="TonB-dependent receptor, beta-barrel domain"/>
    <property type="match status" value="1"/>
</dbReference>
<evidence type="ECO:0000256" key="5">
    <source>
        <dbReference type="ARBA" id="ARBA00022692"/>
    </source>
</evidence>
<keyword evidence="11 12" id="KW-0998">Cell outer membrane</keyword>
<evidence type="ECO:0000256" key="6">
    <source>
        <dbReference type="ARBA" id="ARBA00022729"/>
    </source>
</evidence>